<evidence type="ECO:0000259" key="8">
    <source>
        <dbReference type="PROSITE" id="PS50237"/>
    </source>
</evidence>
<feature type="compositionally biased region" description="Basic and acidic residues" evidence="7">
    <location>
        <begin position="715"/>
        <end position="729"/>
    </location>
</feature>
<name>X6NUI7_RETFI</name>
<dbReference type="Gene3D" id="3.30.2160.10">
    <property type="entry name" value="Hect, E3 ligase catalytic domain"/>
    <property type="match status" value="1"/>
</dbReference>
<dbReference type="InterPro" id="IPR000569">
    <property type="entry name" value="HECT_dom"/>
</dbReference>
<dbReference type="GO" id="GO:0006511">
    <property type="term" value="P:ubiquitin-dependent protein catabolic process"/>
    <property type="evidence" value="ECO:0007669"/>
    <property type="project" value="TreeGrafter"/>
</dbReference>
<dbReference type="SMART" id="SM00119">
    <property type="entry name" value="HECTc"/>
    <property type="match status" value="1"/>
</dbReference>
<dbReference type="GO" id="GO:0005737">
    <property type="term" value="C:cytoplasm"/>
    <property type="evidence" value="ECO:0007669"/>
    <property type="project" value="TreeGrafter"/>
</dbReference>
<dbReference type="AlphaFoldDB" id="X6NUI7"/>
<feature type="compositionally biased region" description="Polar residues" evidence="7">
    <location>
        <begin position="852"/>
        <end position="861"/>
    </location>
</feature>
<protein>
    <recommendedName>
        <fullName evidence="3">HECT-type E3 ubiquitin transferase</fullName>
        <ecNumber evidence="3">2.3.2.26</ecNumber>
    </recommendedName>
</protein>
<evidence type="ECO:0000256" key="3">
    <source>
        <dbReference type="ARBA" id="ARBA00012485"/>
    </source>
</evidence>
<evidence type="ECO:0000256" key="5">
    <source>
        <dbReference type="ARBA" id="ARBA00022786"/>
    </source>
</evidence>
<dbReference type="InterPro" id="IPR035983">
    <property type="entry name" value="Hect_E3_ubiquitin_ligase"/>
</dbReference>
<dbReference type="EC" id="2.3.2.26" evidence="3"/>
<dbReference type="OrthoDB" id="423283at2759"/>
<dbReference type="Gene3D" id="3.30.2410.10">
    <property type="entry name" value="Hect, E3 ligase catalytic domain"/>
    <property type="match status" value="1"/>
</dbReference>
<evidence type="ECO:0000256" key="4">
    <source>
        <dbReference type="ARBA" id="ARBA00022679"/>
    </source>
</evidence>
<dbReference type="GO" id="GO:0016567">
    <property type="term" value="P:protein ubiquitination"/>
    <property type="evidence" value="ECO:0007669"/>
    <property type="project" value="TreeGrafter"/>
</dbReference>
<evidence type="ECO:0000256" key="2">
    <source>
        <dbReference type="ARBA" id="ARBA00004906"/>
    </source>
</evidence>
<organism evidence="9 10">
    <name type="scientific">Reticulomyxa filosa</name>
    <dbReference type="NCBI Taxonomy" id="46433"/>
    <lineage>
        <taxon>Eukaryota</taxon>
        <taxon>Sar</taxon>
        <taxon>Rhizaria</taxon>
        <taxon>Retaria</taxon>
        <taxon>Foraminifera</taxon>
        <taxon>Monothalamids</taxon>
        <taxon>Reticulomyxidae</taxon>
        <taxon>Reticulomyxa</taxon>
    </lineage>
</organism>
<evidence type="ECO:0000256" key="7">
    <source>
        <dbReference type="SAM" id="MobiDB-lite"/>
    </source>
</evidence>
<dbReference type="PANTHER" id="PTHR11254">
    <property type="entry name" value="HECT DOMAIN UBIQUITIN-PROTEIN LIGASE"/>
    <property type="match status" value="1"/>
</dbReference>
<evidence type="ECO:0000313" key="10">
    <source>
        <dbReference type="Proteomes" id="UP000023152"/>
    </source>
</evidence>
<feature type="active site" description="Glycyl thioester intermediate" evidence="6">
    <location>
        <position position="1220"/>
    </location>
</feature>
<feature type="compositionally biased region" description="Polar residues" evidence="7">
    <location>
        <begin position="730"/>
        <end position="740"/>
    </location>
</feature>
<comment type="caution">
    <text evidence="9">The sequence shown here is derived from an EMBL/GenBank/DDBJ whole genome shotgun (WGS) entry which is preliminary data.</text>
</comment>
<dbReference type="Gene3D" id="3.90.1750.10">
    <property type="entry name" value="Hect, E3 ligase catalytic domains"/>
    <property type="match status" value="1"/>
</dbReference>
<feature type="region of interest" description="Disordered" evidence="7">
    <location>
        <begin position="852"/>
        <end position="880"/>
    </location>
</feature>
<keyword evidence="5 6" id="KW-0833">Ubl conjugation pathway</keyword>
<keyword evidence="10" id="KW-1185">Reference proteome</keyword>
<comment type="catalytic activity">
    <reaction evidence="1">
        <text>S-ubiquitinyl-[E2 ubiquitin-conjugating enzyme]-L-cysteine + [acceptor protein]-L-lysine = [E2 ubiquitin-conjugating enzyme]-L-cysteine + N(6)-ubiquitinyl-[acceptor protein]-L-lysine.</text>
        <dbReference type="EC" id="2.3.2.26"/>
    </reaction>
</comment>
<proteinExistence type="predicted"/>
<reference evidence="9 10" key="1">
    <citation type="journal article" date="2013" name="Curr. Biol.">
        <title>The Genome of the Foraminiferan Reticulomyxa filosa.</title>
        <authorList>
            <person name="Glockner G."/>
            <person name="Hulsmann N."/>
            <person name="Schleicher M."/>
            <person name="Noegel A.A."/>
            <person name="Eichinger L."/>
            <person name="Gallinger C."/>
            <person name="Pawlowski J."/>
            <person name="Sierra R."/>
            <person name="Euteneuer U."/>
            <person name="Pillet L."/>
            <person name="Moustafa A."/>
            <person name="Platzer M."/>
            <person name="Groth M."/>
            <person name="Szafranski K."/>
            <person name="Schliwa M."/>
        </authorList>
    </citation>
    <scope>NUCLEOTIDE SEQUENCE [LARGE SCALE GENOMIC DNA]</scope>
</reference>
<accession>X6NUI7</accession>
<dbReference type="Pfam" id="PF00632">
    <property type="entry name" value="HECT"/>
    <property type="match status" value="1"/>
</dbReference>
<dbReference type="Proteomes" id="UP000023152">
    <property type="component" value="Unassembled WGS sequence"/>
</dbReference>
<feature type="region of interest" description="Disordered" evidence="7">
    <location>
        <begin position="709"/>
        <end position="836"/>
    </location>
</feature>
<feature type="compositionally biased region" description="Acidic residues" evidence="7">
    <location>
        <begin position="816"/>
        <end position="835"/>
    </location>
</feature>
<dbReference type="GO" id="GO:0061630">
    <property type="term" value="F:ubiquitin protein ligase activity"/>
    <property type="evidence" value="ECO:0007669"/>
    <property type="project" value="UniProtKB-EC"/>
</dbReference>
<evidence type="ECO:0000256" key="6">
    <source>
        <dbReference type="PROSITE-ProRule" id="PRU00104"/>
    </source>
</evidence>
<keyword evidence="4" id="KW-0808">Transferase</keyword>
<sequence length="1253" mass="144331">MKSNHSVIRSVMTRCDNLSIFHESLLQDCATSLPLLPLIADYFLNDYVLLQLYVDVVLSRIQSAKRNEDKDLFDPNTCYEYSITEKAPRLRVKVGGTRAFGFNMLSAAVKECDKLLLTRLLANGGKIALPPNHLNNEHPLHLAFSSYLDTVQAKHKAGVGKKNQPPKDKQQQAEELQQLAVKEANYRDILKHVLQALPESIADIFSFLCAENKRHSRHKQPLDELLLEIYGFETLYNSVLAEHIVADDHNDEFAEMMLLIFRHIKKLGGSKVKQHAKGKKGGEDGSTLQEHDEKTVKKVSQWKEFDHVMTNFLMGEKFDRLCYMLMVDGNLNLCQSFGSLLLHKSITDLVMEKSESLEQMSSNLKMISTVLSCVNKHLYSSCRMILFRTSQFADQYFRALYSKLFQLVFVIHRAVLLPHWQYLTMDRSNYLGVELPALSSPLPLEEKEEKEKEEVFATSSETTTEHRHRFIEAIHHLKCLLNEWSHSWNTSIYEMLLRPALDSIISDNIDEEDTFRFTIIIHSYYCFSQVLSNMRNDVRLMINASATTPASTTTTATSLQDKDGLAVSLPSTATSIDDEKKDASIDTHSMEMVKDTTKTIKTKTKRSPKKSAFQFVPFKSHQNMSIHDYNRLYQWIISEQPMNLDFQTFLTTYQEQFAIFINTNHHNDSLISQYFTFLLDLATPTPLTIRLSLVNHVCHNEVEKLYKEQKRKLRQAKEHETEPTEHKTTDSMFSAQSSEPVSELSENQSEEKKENSSETQEDQGTDSAQLVVNRKNEIKIQFSDNQKEDADEEQEQGADANEDEENEEKRIKNGEKEEEEEEEAVSIESGEYDNDENGRVIVLNRMIIHQATSDTNPSSPSNHDKDAQNKGTDQNQQAQNTTTREVILESIAQQVNSIPPVHLHEEMEVQYENEPGIGDGPLREFMTTVAKMLFFDQTFRLFTLSPDGKSIHITPFPLLQLSKDLIHLFKYLFFFFDSYYKFAGKLLGLCLIYEVPIGVKLSNGILKYLLGEGKELNWTDMKYFDESMYTTFKGWIDNTSQHDKTSTYGLNFSLYDNVTGKEVLLCENGDKLDVCETNKLEYANLYTQTRLTLNIESQLKSLGKGFWSLFPLNVIKKCLSIDHLRLAFAGPDMINVEEWQKHMTYHGFNKNDRIIQWFWSYVKSLNEESLRNLLLFWSGSSIPPLYGFTQNAWHSRRHEPWSVNVLYGQDLQSLPKASTCSYSLSIPHYPTFEILKNKFDTALKFGYYGYHEQ</sequence>
<dbReference type="InterPro" id="IPR050409">
    <property type="entry name" value="E3_ubiq-protein_ligase"/>
</dbReference>
<feature type="region of interest" description="Disordered" evidence="7">
    <location>
        <begin position="272"/>
        <end position="293"/>
    </location>
</feature>
<gene>
    <name evidence="9" type="ORF">RFI_08214</name>
</gene>
<dbReference type="PANTHER" id="PTHR11254:SF440">
    <property type="entry name" value="E3 UBIQUITIN-PROTEIN LIGASE NEDD-4"/>
    <property type="match status" value="1"/>
</dbReference>
<feature type="domain" description="HECT" evidence="8">
    <location>
        <begin position="899"/>
        <end position="1253"/>
    </location>
</feature>
<dbReference type="SUPFAM" id="SSF56204">
    <property type="entry name" value="Hect, E3 ligase catalytic domain"/>
    <property type="match status" value="1"/>
</dbReference>
<comment type="pathway">
    <text evidence="2">Protein modification; protein ubiquitination.</text>
</comment>
<evidence type="ECO:0000313" key="9">
    <source>
        <dbReference type="EMBL" id="ETO28912.1"/>
    </source>
</evidence>
<evidence type="ECO:0000256" key="1">
    <source>
        <dbReference type="ARBA" id="ARBA00000885"/>
    </source>
</evidence>
<dbReference type="PROSITE" id="PS50237">
    <property type="entry name" value="HECT"/>
    <property type="match status" value="1"/>
</dbReference>
<feature type="compositionally biased region" description="Acidic residues" evidence="7">
    <location>
        <begin position="789"/>
        <end position="806"/>
    </location>
</feature>
<dbReference type="EMBL" id="ASPP01006392">
    <property type="protein sequence ID" value="ETO28912.1"/>
    <property type="molecule type" value="Genomic_DNA"/>
</dbReference>